<protein>
    <submittedName>
        <fullName evidence="7">Membrane protein involved in the export of O-antigen and teichoic acid</fullName>
    </submittedName>
</protein>
<dbReference type="RefSeq" id="WP_014296727.1">
    <property type="nucleotide sequence ID" value="NC_016751.1"/>
</dbReference>
<evidence type="ECO:0000256" key="4">
    <source>
        <dbReference type="ARBA" id="ARBA00022989"/>
    </source>
</evidence>
<dbReference type="PANTHER" id="PTHR30250:SF11">
    <property type="entry name" value="O-ANTIGEN TRANSPORTER-RELATED"/>
    <property type="match status" value="1"/>
</dbReference>
<keyword evidence="2" id="KW-1003">Cell membrane</keyword>
<evidence type="ECO:0000256" key="5">
    <source>
        <dbReference type="ARBA" id="ARBA00023136"/>
    </source>
</evidence>
<feature type="transmembrane region" description="Helical" evidence="6">
    <location>
        <begin position="259"/>
        <end position="282"/>
    </location>
</feature>
<name>H2J2W5_MARPK</name>
<accession>H2J2W5</accession>
<feature type="transmembrane region" description="Helical" evidence="6">
    <location>
        <begin position="219"/>
        <end position="239"/>
    </location>
</feature>
<dbReference type="InterPro" id="IPR002797">
    <property type="entry name" value="Polysacc_synth"/>
</dbReference>
<feature type="transmembrane region" description="Helical" evidence="6">
    <location>
        <begin position="21"/>
        <end position="40"/>
    </location>
</feature>
<keyword evidence="8" id="KW-1185">Reference proteome</keyword>
<evidence type="ECO:0000256" key="1">
    <source>
        <dbReference type="ARBA" id="ARBA00004651"/>
    </source>
</evidence>
<evidence type="ECO:0000313" key="7">
    <source>
        <dbReference type="EMBL" id="AEX85656.1"/>
    </source>
</evidence>
<dbReference type="GO" id="GO:0005886">
    <property type="term" value="C:plasma membrane"/>
    <property type="evidence" value="ECO:0007669"/>
    <property type="project" value="UniProtKB-SubCell"/>
</dbReference>
<feature type="transmembrane region" description="Helical" evidence="6">
    <location>
        <begin position="151"/>
        <end position="174"/>
    </location>
</feature>
<dbReference type="eggNOG" id="COG2244">
    <property type="taxonomic scope" value="Bacteria"/>
</dbReference>
<feature type="transmembrane region" description="Helical" evidence="6">
    <location>
        <begin position="302"/>
        <end position="322"/>
    </location>
</feature>
<dbReference type="Proteomes" id="UP000007161">
    <property type="component" value="Chromosome"/>
</dbReference>
<feature type="transmembrane region" description="Helical" evidence="6">
    <location>
        <begin position="364"/>
        <end position="388"/>
    </location>
</feature>
<dbReference type="AlphaFoldDB" id="H2J2W5"/>
<feature type="transmembrane region" description="Helical" evidence="6">
    <location>
        <begin position="394"/>
        <end position="414"/>
    </location>
</feature>
<sequence length="419" mass="48490">MNKAFINKLSKKGFFHIFFSNVFNKIIQFLTSIVIVKFLTKEEYGIFSYAMNILSLFLILNGLGVTSGFLQFGSESYKDKNLQKSYFKYALTVGILFNFLISFAIFIYSQFFSLPIKGSIVVLKYMSLIPIITIIYELIQTYYRVNLRNKIYSYTYSLNTFLYFILSIIGAYYLKINGIILGRYFAYIIAILFSIWYLKDDIRDIFYIKYPQKNLRVDFFKYSFVSSLTNSISSILYLIDTFLVGLIIKNAEITASYKAATLIPFALNFIPLSVMTFAYPYIVQNNKDKAYLKKYYFKLKKYLLLLNSLISLFLILFAPFIIKIMFRSDYTDSVLPFQILSFGYFIAGSFRIPNGNFIAAIKKLKVNLIVSIISGSANIILDIILIYYYGSTGAAVATVGVFVISSLLSELYLWRYFKK</sequence>
<feature type="transmembrane region" description="Helical" evidence="6">
    <location>
        <begin position="86"/>
        <end position="108"/>
    </location>
</feature>
<proteinExistence type="predicted"/>
<dbReference type="STRING" id="443254.Marpi_1252"/>
<feature type="transmembrane region" description="Helical" evidence="6">
    <location>
        <begin position="120"/>
        <end position="139"/>
    </location>
</feature>
<evidence type="ECO:0000256" key="6">
    <source>
        <dbReference type="SAM" id="Phobius"/>
    </source>
</evidence>
<feature type="transmembrane region" description="Helical" evidence="6">
    <location>
        <begin position="46"/>
        <end position="65"/>
    </location>
</feature>
<reference evidence="8" key="2">
    <citation type="submission" date="2012-01" db="EMBL/GenBank/DDBJ databases">
        <title>Complete sequence of chromosome of Marinitoga piezophila KA3.</title>
        <authorList>
            <person name="Lucas S."/>
            <person name="Han J."/>
            <person name="Lapidus A."/>
            <person name="Cheng J.-F."/>
            <person name="Goodwin L."/>
            <person name="Pitluck S."/>
            <person name="Peters L."/>
            <person name="Mikhailova N."/>
            <person name="Teshima H."/>
            <person name="Detter J.C."/>
            <person name="Han C."/>
            <person name="Tapia R."/>
            <person name="Land M."/>
            <person name="Hauser L."/>
            <person name="Kyrpides N."/>
            <person name="Ivanova N."/>
            <person name="Pagani I."/>
            <person name="Jebbar M."/>
            <person name="Vannier P."/>
            <person name="Oger P."/>
            <person name="Cario A."/>
            <person name="Bartlett D."/>
            <person name="Noll K.M."/>
            <person name="Woyke T."/>
        </authorList>
    </citation>
    <scope>NUCLEOTIDE SEQUENCE [LARGE SCALE GENOMIC DNA]</scope>
    <source>
        <strain evidence="8">DSM 14283 / JCM 11233 / KA3</strain>
    </source>
</reference>
<comment type="subcellular location">
    <subcellularLocation>
        <location evidence="1">Cell membrane</location>
        <topology evidence="1">Multi-pass membrane protein</topology>
    </subcellularLocation>
</comment>
<organism evidence="7 8">
    <name type="scientific">Marinitoga piezophila (strain DSM 14283 / JCM 11233 / KA3)</name>
    <dbReference type="NCBI Taxonomy" id="443254"/>
    <lineage>
        <taxon>Bacteria</taxon>
        <taxon>Thermotogati</taxon>
        <taxon>Thermotogota</taxon>
        <taxon>Thermotogae</taxon>
        <taxon>Petrotogales</taxon>
        <taxon>Petrotogaceae</taxon>
        <taxon>Marinitoga</taxon>
    </lineage>
</organism>
<keyword evidence="4 6" id="KW-1133">Transmembrane helix</keyword>
<dbReference type="OrthoDB" id="43925at2"/>
<keyword evidence="3 6" id="KW-0812">Transmembrane</keyword>
<feature type="transmembrane region" description="Helical" evidence="6">
    <location>
        <begin position="334"/>
        <end position="352"/>
    </location>
</feature>
<dbReference type="HOGENOM" id="CLU_052156_1_0_0"/>
<reference evidence="7 8" key="1">
    <citation type="journal article" date="2012" name="J. Bacteriol.">
        <title>Complete Genome Sequence of the Thermophilic, Piezophilic, Heterotrophic Bacterium Marinitoga piezophila KA3.</title>
        <authorList>
            <person name="Lucas S."/>
            <person name="Han J."/>
            <person name="Lapidus A."/>
            <person name="Cheng J.F."/>
            <person name="Goodwin L.A."/>
            <person name="Pitluck S."/>
            <person name="Peters L."/>
            <person name="Mikhailova N."/>
            <person name="Teshima H."/>
            <person name="Detter J.C."/>
            <person name="Han C."/>
            <person name="Tapia R."/>
            <person name="Land M."/>
            <person name="Hauser L."/>
            <person name="Kyrpides N.C."/>
            <person name="Ivanova N."/>
            <person name="Pagani I."/>
            <person name="Vannier P."/>
            <person name="Oger P."/>
            <person name="Bartlett D.H."/>
            <person name="Noll K.M."/>
            <person name="Woyke T."/>
            <person name="Jebbar M."/>
        </authorList>
    </citation>
    <scope>NUCLEOTIDE SEQUENCE [LARGE SCALE GENOMIC DNA]</scope>
    <source>
        <strain evidence="8">DSM 14283 / JCM 11233 / KA3</strain>
    </source>
</reference>
<keyword evidence="5 6" id="KW-0472">Membrane</keyword>
<evidence type="ECO:0000313" key="8">
    <source>
        <dbReference type="Proteomes" id="UP000007161"/>
    </source>
</evidence>
<dbReference type="Pfam" id="PF01943">
    <property type="entry name" value="Polysacc_synt"/>
    <property type="match status" value="1"/>
</dbReference>
<dbReference type="PANTHER" id="PTHR30250">
    <property type="entry name" value="PST FAMILY PREDICTED COLANIC ACID TRANSPORTER"/>
    <property type="match status" value="1"/>
</dbReference>
<evidence type="ECO:0000256" key="3">
    <source>
        <dbReference type="ARBA" id="ARBA00022692"/>
    </source>
</evidence>
<dbReference type="InterPro" id="IPR050833">
    <property type="entry name" value="Poly_Biosynth_Transport"/>
</dbReference>
<evidence type="ECO:0000256" key="2">
    <source>
        <dbReference type="ARBA" id="ARBA00022475"/>
    </source>
</evidence>
<feature type="transmembrane region" description="Helical" evidence="6">
    <location>
        <begin position="180"/>
        <end position="198"/>
    </location>
</feature>
<gene>
    <name evidence="7" type="ordered locus">Marpi_1252</name>
</gene>
<dbReference type="KEGG" id="mpz:Marpi_1252"/>
<dbReference type="EMBL" id="CP003257">
    <property type="protein sequence ID" value="AEX85656.1"/>
    <property type="molecule type" value="Genomic_DNA"/>
</dbReference>